<dbReference type="EC" id="1.11.1.24" evidence="3"/>
<feature type="active site" description="Cysteine sulfenic acid (-SOH) intermediate; for peroxidase activity" evidence="13">
    <location>
        <position position="56"/>
    </location>
</feature>
<dbReference type="InterPro" id="IPR000866">
    <property type="entry name" value="AhpC/TSA"/>
</dbReference>
<dbReference type="FunFam" id="3.40.30.10:FF:000007">
    <property type="entry name" value="Thioredoxin-dependent thiol peroxidase"/>
    <property type="match status" value="1"/>
</dbReference>
<dbReference type="Proteomes" id="UP000308891">
    <property type="component" value="Unassembled WGS sequence"/>
</dbReference>
<dbReference type="OrthoDB" id="9812811at2"/>
<dbReference type="InterPro" id="IPR050924">
    <property type="entry name" value="Peroxiredoxin_BCP/PrxQ"/>
</dbReference>
<accession>A0A4T0V5M5</accession>
<evidence type="ECO:0000256" key="6">
    <source>
        <dbReference type="ARBA" id="ARBA00023002"/>
    </source>
</evidence>
<evidence type="ECO:0000256" key="13">
    <source>
        <dbReference type="PIRSR" id="PIRSR000239-1"/>
    </source>
</evidence>
<dbReference type="InterPro" id="IPR036249">
    <property type="entry name" value="Thioredoxin-like_sf"/>
</dbReference>
<evidence type="ECO:0000256" key="1">
    <source>
        <dbReference type="ARBA" id="ARBA00003330"/>
    </source>
</evidence>
<dbReference type="Gene3D" id="3.40.30.10">
    <property type="entry name" value="Glutaredoxin"/>
    <property type="match status" value="1"/>
</dbReference>
<evidence type="ECO:0000256" key="12">
    <source>
        <dbReference type="ARBA" id="ARBA00049091"/>
    </source>
</evidence>
<evidence type="ECO:0000256" key="5">
    <source>
        <dbReference type="ARBA" id="ARBA00022862"/>
    </source>
</evidence>
<protein>
    <recommendedName>
        <fullName evidence="3">thioredoxin-dependent peroxiredoxin</fullName>
        <ecNumber evidence="3">1.11.1.24</ecNumber>
    </recommendedName>
    <alternativeName>
        <fullName evidence="9">Thioredoxin peroxidase</fullName>
    </alternativeName>
    <alternativeName>
        <fullName evidence="11">Thioredoxin-dependent peroxiredoxin Bcp</fullName>
    </alternativeName>
</protein>
<evidence type="ECO:0000256" key="7">
    <source>
        <dbReference type="ARBA" id="ARBA00023157"/>
    </source>
</evidence>
<dbReference type="InterPro" id="IPR013766">
    <property type="entry name" value="Thioredoxin_domain"/>
</dbReference>
<sequence>MENVKQAEVIAGAPLAEGGTCPDFELAATSGTTFNPATAAKPLVLYFYPKDNTPGCSNEAAAFRDLFAAFSGAGATVVGLSRDSLKSHENFKAKFTLPFELASDPDEVACQAFDVIRQKNMYGKQVRGIERSTFVIGENGRVLRAWRKVKVDGHAQEVLAYLQSL</sequence>
<evidence type="ECO:0000256" key="4">
    <source>
        <dbReference type="ARBA" id="ARBA00022559"/>
    </source>
</evidence>
<dbReference type="GO" id="GO:0005737">
    <property type="term" value="C:cytoplasm"/>
    <property type="evidence" value="ECO:0007669"/>
    <property type="project" value="TreeGrafter"/>
</dbReference>
<evidence type="ECO:0000256" key="2">
    <source>
        <dbReference type="ARBA" id="ARBA00011245"/>
    </source>
</evidence>
<dbReference type="PANTHER" id="PTHR42801">
    <property type="entry name" value="THIOREDOXIN-DEPENDENT PEROXIDE REDUCTASE"/>
    <property type="match status" value="1"/>
</dbReference>
<comment type="similarity">
    <text evidence="10">Belongs to the peroxiredoxin family. BCP/PrxQ subfamily.</text>
</comment>
<keyword evidence="5" id="KW-0049">Antioxidant</keyword>
<comment type="catalytic activity">
    <reaction evidence="12">
        <text>a hydroperoxide + [thioredoxin]-dithiol = an alcohol + [thioredoxin]-disulfide + H2O</text>
        <dbReference type="Rhea" id="RHEA:62620"/>
        <dbReference type="Rhea" id="RHEA-COMP:10698"/>
        <dbReference type="Rhea" id="RHEA-COMP:10700"/>
        <dbReference type="ChEBI" id="CHEBI:15377"/>
        <dbReference type="ChEBI" id="CHEBI:29950"/>
        <dbReference type="ChEBI" id="CHEBI:30879"/>
        <dbReference type="ChEBI" id="CHEBI:35924"/>
        <dbReference type="ChEBI" id="CHEBI:50058"/>
        <dbReference type="EC" id="1.11.1.24"/>
    </reaction>
</comment>
<comment type="caution">
    <text evidence="15">The sequence shown here is derived from an EMBL/GenBank/DDBJ whole genome shotgun (WGS) entry which is preliminary data.</text>
</comment>
<evidence type="ECO:0000259" key="14">
    <source>
        <dbReference type="PROSITE" id="PS51352"/>
    </source>
</evidence>
<dbReference type="CDD" id="cd03017">
    <property type="entry name" value="PRX_BCP"/>
    <property type="match status" value="1"/>
</dbReference>
<dbReference type="Pfam" id="PF00578">
    <property type="entry name" value="AhpC-TSA"/>
    <property type="match status" value="1"/>
</dbReference>
<keyword evidence="7" id="KW-1015">Disulfide bond</keyword>
<dbReference type="GO" id="GO:0034599">
    <property type="term" value="P:cellular response to oxidative stress"/>
    <property type="evidence" value="ECO:0007669"/>
    <property type="project" value="TreeGrafter"/>
</dbReference>
<keyword evidence="8" id="KW-0676">Redox-active center</keyword>
<dbReference type="PROSITE" id="PS51352">
    <property type="entry name" value="THIOREDOXIN_2"/>
    <property type="match status" value="1"/>
</dbReference>
<gene>
    <name evidence="15" type="ORF">E5K04_01150</name>
</gene>
<organism evidence="15 16">
    <name type="scientific">Crenobacter intestini</name>
    <dbReference type="NCBI Taxonomy" id="2563443"/>
    <lineage>
        <taxon>Bacteria</taxon>
        <taxon>Pseudomonadati</taxon>
        <taxon>Pseudomonadota</taxon>
        <taxon>Betaproteobacteria</taxon>
        <taxon>Neisseriales</taxon>
        <taxon>Neisseriaceae</taxon>
        <taxon>Crenobacter</taxon>
    </lineage>
</organism>
<keyword evidence="16" id="KW-1185">Reference proteome</keyword>
<dbReference type="InterPro" id="IPR024706">
    <property type="entry name" value="Peroxiredoxin_AhpC-typ"/>
</dbReference>
<dbReference type="PANTHER" id="PTHR42801:SF4">
    <property type="entry name" value="AHPC_TSA FAMILY PROTEIN"/>
    <property type="match status" value="1"/>
</dbReference>
<evidence type="ECO:0000256" key="3">
    <source>
        <dbReference type="ARBA" id="ARBA00013017"/>
    </source>
</evidence>
<dbReference type="EMBL" id="STGJ01000001">
    <property type="protein sequence ID" value="TIC87054.1"/>
    <property type="molecule type" value="Genomic_DNA"/>
</dbReference>
<reference evidence="15 16" key="1">
    <citation type="submission" date="2019-04" db="EMBL/GenBank/DDBJ databases">
        <title>Crenobacter sp. nov.</title>
        <authorList>
            <person name="Shi S."/>
        </authorList>
    </citation>
    <scope>NUCLEOTIDE SEQUENCE [LARGE SCALE GENOMIC DNA]</scope>
    <source>
        <strain evidence="15 16">GY 70310</strain>
    </source>
</reference>
<dbReference type="AlphaFoldDB" id="A0A4T0V5M5"/>
<name>A0A4T0V5M5_9NEIS</name>
<dbReference type="PIRSF" id="PIRSF000239">
    <property type="entry name" value="AHPC"/>
    <property type="match status" value="1"/>
</dbReference>
<evidence type="ECO:0000256" key="11">
    <source>
        <dbReference type="ARBA" id="ARBA00042639"/>
    </source>
</evidence>
<dbReference type="GO" id="GO:0045454">
    <property type="term" value="P:cell redox homeostasis"/>
    <property type="evidence" value="ECO:0007669"/>
    <property type="project" value="TreeGrafter"/>
</dbReference>
<dbReference type="RefSeq" id="WP_136551065.1">
    <property type="nucleotide sequence ID" value="NZ_STGJ01000001.1"/>
</dbReference>
<evidence type="ECO:0000313" key="16">
    <source>
        <dbReference type="Proteomes" id="UP000308891"/>
    </source>
</evidence>
<comment type="subunit">
    <text evidence="2">Monomer.</text>
</comment>
<dbReference type="SUPFAM" id="SSF52833">
    <property type="entry name" value="Thioredoxin-like"/>
    <property type="match status" value="1"/>
</dbReference>
<feature type="domain" description="Thioredoxin" evidence="14">
    <location>
        <begin position="15"/>
        <end position="165"/>
    </location>
</feature>
<evidence type="ECO:0000256" key="9">
    <source>
        <dbReference type="ARBA" id="ARBA00032824"/>
    </source>
</evidence>
<proteinExistence type="inferred from homology"/>
<evidence type="ECO:0000313" key="15">
    <source>
        <dbReference type="EMBL" id="TIC87054.1"/>
    </source>
</evidence>
<evidence type="ECO:0000256" key="8">
    <source>
        <dbReference type="ARBA" id="ARBA00023284"/>
    </source>
</evidence>
<keyword evidence="6" id="KW-0560">Oxidoreductase</keyword>
<keyword evidence="4" id="KW-0575">Peroxidase</keyword>
<comment type="function">
    <text evidence="1">Thiol-specific peroxidase that catalyzes the reduction of hydrogen peroxide and organic hydroperoxides to water and alcohols, respectively. Plays a role in cell protection against oxidative stress by detoxifying peroxides and as sensor of hydrogen peroxide-mediated signaling events.</text>
</comment>
<dbReference type="GO" id="GO:0008379">
    <property type="term" value="F:thioredoxin peroxidase activity"/>
    <property type="evidence" value="ECO:0007669"/>
    <property type="project" value="TreeGrafter"/>
</dbReference>
<evidence type="ECO:0000256" key="10">
    <source>
        <dbReference type="ARBA" id="ARBA00038489"/>
    </source>
</evidence>